<organism evidence="1">
    <name type="scientific">uncultured Caudovirales phage</name>
    <dbReference type="NCBI Taxonomy" id="2100421"/>
    <lineage>
        <taxon>Viruses</taxon>
        <taxon>Duplodnaviria</taxon>
        <taxon>Heunggongvirae</taxon>
        <taxon>Uroviricota</taxon>
        <taxon>Caudoviricetes</taxon>
        <taxon>Peduoviridae</taxon>
        <taxon>Maltschvirus</taxon>
        <taxon>Maltschvirus maltsch</taxon>
    </lineage>
</organism>
<protein>
    <submittedName>
        <fullName evidence="1">Uncharacterized protein</fullName>
    </submittedName>
</protein>
<proteinExistence type="predicted"/>
<gene>
    <name evidence="1" type="ORF">UFOVP75_138</name>
</gene>
<reference evidence="1" key="1">
    <citation type="submission" date="2020-04" db="EMBL/GenBank/DDBJ databases">
        <authorList>
            <person name="Chiriac C."/>
            <person name="Salcher M."/>
            <person name="Ghai R."/>
            <person name="Kavagutti S V."/>
        </authorList>
    </citation>
    <scope>NUCLEOTIDE SEQUENCE</scope>
</reference>
<accession>A0A6J5KZ33</accession>
<name>A0A6J5KZ33_9CAUD</name>
<evidence type="ECO:0000313" key="1">
    <source>
        <dbReference type="EMBL" id="CAB4127321.1"/>
    </source>
</evidence>
<dbReference type="EMBL" id="LR796209">
    <property type="protein sequence ID" value="CAB4127321.1"/>
    <property type="molecule type" value="Genomic_DNA"/>
</dbReference>
<sequence>MPSTFVSQRFAPLKGDGRADGLLSIDNNAPFLPGATIFLISDTQDSLECIVAEQVGAQQIRVRAKTSKAQRGSSDVSAYLAADHASVSMEGQVVPVEQVFFPRGTA</sequence>